<keyword evidence="4 7" id="KW-0413">Isomerase</keyword>
<feature type="domain" description="PPIase FKBP-type" evidence="6">
    <location>
        <begin position="33"/>
        <end position="123"/>
    </location>
</feature>
<dbReference type="InterPro" id="IPR019734">
    <property type="entry name" value="TPR_rpt"/>
</dbReference>
<accession>A0A0V0G8B0</accession>
<dbReference type="InterPro" id="IPR042282">
    <property type="entry name" value="FKBP6/shu"/>
</dbReference>
<keyword evidence="2" id="KW-0677">Repeat</keyword>
<dbReference type="Gene3D" id="1.25.40.10">
    <property type="entry name" value="Tetratricopeptide repeat domain"/>
    <property type="match status" value="1"/>
</dbReference>
<dbReference type="InterPro" id="IPR001179">
    <property type="entry name" value="PPIase_FKBP_dom"/>
</dbReference>
<dbReference type="Gene3D" id="3.10.50.40">
    <property type="match status" value="1"/>
</dbReference>
<dbReference type="PROSITE" id="PS50005">
    <property type="entry name" value="TPR"/>
    <property type="match status" value="1"/>
</dbReference>
<dbReference type="InterPro" id="IPR011990">
    <property type="entry name" value="TPR-like_helical_dom_sf"/>
</dbReference>
<evidence type="ECO:0000256" key="2">
    <source>
        <dbReference type="ARBA" id="ARBA00022737"/>
    </source>
</evidence>
<dbReference type="SUPFAM" id="SSF48452">
    <property type="entry name" value="TPR-like"/>
    <property type="match status" value="1"/>
</dbReference>
<evidence type="ECO:0000256" key="1">
    <source>
        <dbReference type="ARBA" id="ARBA00009648"/>
    </source>
</evidence>
<evidence type="ECO:0000256" key="5">
    <source>
        <dbReference type="PROSITE-ProRule" id="PRU00339"/>
    </source>
</evidence>
<evidence type="ECO:0000313" key="7">
    <source>
        <dbReference type="EMBL" id="JAP04183.1"/>
    </source>
</evidence>
<comment type="catalytic activity">
    <reaction evidence="4">
        <text>[protein]-peptidylproline (omega=180) = [protein]-peptidylproline (omega=0)</text>
        <dbReference type="Rhea" id="RHEA:16237"/>
        <dbReference type="Rhea" id="RHEA-COMP:10747"/>
        <dbReference type="Rhea" id="RHEA-COMP:10748"/>
        <dbReference type="ChEBI" id="CHEBI:83833"/>
        <dbReference type="ChEBI" id="CHEBI:83834"/>
        <dbReference type="EC" id="5.2.1.8"/>
    </reaction>
</comment>
<name>A0A0V0G8B0_TRIDM</name>
<dbReference type="SUPFAM" id="SSF54534">
    <property type="entry name" value="FKBP-like"/>
    <property type="match status" value="1"/>
</dbReference>
<dbReference type="SMART" id="SM00028">
    <property type="entry name" value="TPR"/>
    <property type="match status" value="2"/>
</dbReference>
<protein>
    <recommendedName>
        <fullName evidence="4">peptidylprolyl isomerase</fullName>
        <ecNumber evidence="4">5.2.1.8</ecNumber>
    </recommendedName>
</protein>
<sequence length="382" mass="43877">YEEISKLMLDLYDCGKIKKLIIEHGTGEVVPYNASVYLHYACYVEEKQDPFDSSMFRSLTPKHYQMGGGYLFAGFEIALSSMKENEVAQFLIHADYAFGKLGCPPRIPGNVPVMLVLYVTGFIDCGFVTLRNRDNQLEQYTFSEKLKIASSHSALALDYYKHGRIKMAFHHFREAQYSLDEEADQKNEEQDRQAFLLKSFVNQMMCLSHPKYLKPKKLVETGNRAAKEIPELLQKNAKYHYCLGIAYTQLQDFNAAAESFRKAQMLSPFLPRLSQAVKSLHEKAGKALKQEKEMWQGAFNRLGYSSLTDKVEIESEITLQTRNFVKEVLTRCLEKENFSCLNLGSGFSKGERRILEDEAEKLGLKYEQYVQNCKLCVEISKK</sequence>
<dbReference type="EC" id="5.2.1.8" evidence="4"/>
<evidence type="ECO:0000256" key="4">
    <source>
        <dbReference type="PROSITE-ProRule" id="PRU00277"/>
    </source>
</evidence>
<dbReference type="AlphaFoldDB" id="A0A0V0G8B0"/>
<dbReference type="PROSITE" id="PS50059">
    <property type="entry name" value="FKBP_PPIASE"/>
    <property type="match status" value="1"/>
</dbReference>
<dbReference type="InterPro" id="IPR013105">
    <property type="entry name" value="TPR_2"/>
</dbReference>
<dbReference type="InterPro" id="IPR046357">
    <property type="entry name" value="PPIase_dom_sf"/>
</dbReference>
<feature type="non-terminal residue" evidence="7">
    <location>
        <position position="1"/>
    </location>
</feature>
<dbReference type="GO" id="GO:0051879">
    <property type="term" value="F:Hsp90 protein binding"/>
    <property type="evidence" value="ECO:0007669"/>
    <property type="project" value="TreeGrafter"/>
</dbReference>
<feature type="repeat" description="TPR" evidence="5">
    <location>
        <begin position="237"/>
        <end position="270"/>
    </location>
</feature>
<dbReference type="PANTHER" id="PTHR46674">
    <property type="entry name" value="INACTIVE PEPTIDYL-PROLYL CIS-TRANS ISOMERASE FKBP6"/>
    <property type="match status" value="1"/>
</dbReference>
<evidence type="ECO:0000259" key="6">
    <source>
        <dbReference type="PROSITE" id="PS50059"/>
    </source>
</evidence>
<dbReference type="Pfam" id="PF07719">
    <property type="entry name" value="TPR_2"/>
    <property type="match status" value="1"/>
</dbReference>
<organism evidence="7">
    <name type="scientific">Triatoma dimidiata</name>
    <name type="common">Kissing bug</name>
    <name type="synonym">Meccus dimidiatus</name>
    <dbReference type="NCBI Taxonomy" id="72491"/>
    <lineage>
        <taxon>Eukaryota</taxon>
        <taxon>Metazoa</taxon>
        <taxon>Ecdysozoa</taxon>
        <taxon>Arthropoda</taxon>
        <taxon>Hexapoda</taxon>
        <taxon>Insecta</taxon>
        <taxon>Pterygota</taxon>
        <taxon>Neoptera</taxon>
        <taxon>Paraneoptera</taxon>
        <taxon>Hemiptera</taxon>
        <taxon>Heteroptera</taxon>
        <taxon>Panheteroptera</taxon>
        <taxon>Cimicomorpha</taxon>
        <taxon>Reduviidae</taxon>
        <taxon>Triatominae</taxon>
        <taxon>Triatoma</taxon>
    </lineage>
</organism>
<evidence type="ECO:0000256" key="3">
    <source>
        <dbReference type="ARBA" id="ARBA00022803"/>
    </source>
</evidence>
<keyword evidence="4" id="KW-0697">Rotamase</keyword>
<dbReference type="Pfam" id="PF00254">
    <property type="entry name" value="FKBP_C"/>
    <property type="match status" value="1"/>
</dbReference>
<dbReference type="GO" id="GO:0007283">
    <property type="term" value="P:spermatogenesis"/>
    <property type="evidence" value="ECO:0007669"/>
    <property type="project" value="TreeGrafter"/>
</dbReference>
<dbReference type="GO" id="GO:0034587">
    <property type="term" value="P:piRNA processing"/>
    <property type="evidence" value="ECO:0007669"/>
    <property type="project" value="TreeGrafter"/>
</dbReference>
<dbReference type="PANTHER" id="PTHR46674:SF1">
    <property type="entry name" value="INACTIVE PEPTIDYL-PROLYL CIS-TRANS ISOMERASE FKBP6"/>
    <property type="match status" value="1"/>
</dbReference>
<reference evidence="7" key="1">
    <citation type="journal article" date="2018" name="J. Proteomics">
        <title>Exploring the molecular complexity of Triatoma dimidiata sialome.</title>
        <authorList>
            <person name="Santiago P.B."/>
            <person name="de Araujo C.N."/>
            <person name="Charneau S."/>
            <person name="Bastos I.M.D."/>
            <person name="Assumpcao T.C.F."/>
            <person name="Queiroz R.M.L."/>
            <person name="Praca Y.R."/>
            <person name="Cordeiro T.M."/>
            <person name="Garcia C.H.S."/>
            <person name="da Silva I.G."/>
            <person name="Raiol T."/>
            <person name="Motta F.N."/>
            <person name="de Araujo Oliveira J.V."/>
            <person name="de Sousa M.V."/>
            <person name="Ribeiro J.M.C."/>
            <person name="de Santana J.M."/>
        </authorList>
    </citation>
    <scope>NUCLEOTIDE SEQUENCE</scope>
    <source>
        <strain evidence="7">Santander</strain>
        <tissue evidence="7">Salivary glands</tissue>
    </source>
</reference>
<keyword evidence="3 5" id="KW-0802">TPR repeat</keyword>
<dbReference type="EMBL" id="GECL01001941">
    <property type="protein sequence ID" value="JAP04183.1"/>
    <property type="molecule type" value="Transcribed_RNA"/>
</dbReference>
<proteinExistence type="inferred from homology"/>
<comment type="similarity">
    <text evidence="1">Belongs to the FKBP6 family.</text>
</comment>
<dbReference type="GO" id="GO:0005737">
    <property type="term" value="C:cytoplasm"/>
    <property type="evidence" value="ECO:0007669"/>
    <property type="project" value="TreeGrafter"/>
</dbReference>
<dbReference type="GO" id="GO:0003755">
    <property type="term" value="F:peptidyl-prolyl cis-trans isomerase activity"/>
    <property type="evidence" value="ECO:0007669"/>
    <property type="project" value="UniProtKB-KW"/>
</dbReference>